<dbReference type="AlphaFoldDB" id="A0A4Q1C2G9"/>
<evidence type="ECO:0000256" key="1">
    <source>
        <dbReference type="ARBA" id="ARBA00007100"/>
    </source>
</evidence>
<dbReference type="PANTHER" id="PTHR31350">
    <property type="entry name" value="SI:DKEY-261L7.2"/>
    <property type="match status" value="1"/>
</dbReference>
<comment type="similarity">
    <text evidence="1">Belongs to the UPF0162 family.</text>
</comment>
<dbReference type="RefSeq" id="WP_129025708.1">
    <property type="nucleotide sequence ID" value="NZ_SDHY01000001.1"/>
</dbReference>
<gene>
    <name evidence="3" type="ORF">ESB04_01970</name>
</gene>
<dbReference type="EMBL" id="SDHY01000001">
    <property type="protein sequence ID" value="RXK52440.1"/>
    <property type="molecule type" value="Genomic_DNA"/>
</dbReference>
<accession>A0A4Q1C2G9</accession>
<sequence>MTEPAIKAMIQLLDDSDSEVVHLVEQQIRTLGPSIIPMLEMEWEQLSLNPFLQAKIENLIHELQLESMRNRLAIWKESGGMDLMEGMWIVATYRFPDYSFAQLKTDLDQLYYEVWPQIRENLHPMDQIKVLNGVIFDQLKFGANTKNFHAANNSYINVVLETKKGNPISLCVIYMWIAQRLGFPVYGVNLPNLFVLTYKQKGLQFYINVFNKGLIFNRVDIDNYLAQLNLAPNEIYYNPCSNLEIIRRVLRNLIMAYDKAGDEEHKNELSQMIDSLD</sequence>
<evidence type="ECO:0000313" key="4">
    <source>
        <dbReference type="Proteomes" id="UP000289455"/>
    </source>
</evidence>
<evidence type="ECO:0000313" key="3">
    <source>
        <dbReference type="EMBL" id="RXK52440.1"/>
    </source>
</evidence>
<dbReference type="InterPro" id="IPR032698">
    <property type="entry name" value="SirB1_N"/>
</dbReference>
<name>A0A4Q1C2G9_9BACT</name>
<evidence type="ECO:0000259" key="2">
    <source>
        <dbReference type="Pfam" id="PF13369"/>
    </source>
</evidence>
<dbReference type="OrthoDB" id="188084at2"/>
<organism evidence="3 4">
    <name type="scientific">Aquirufa rosea</name>
    <dbReference type="NCBI Taxonomy" id="2509241"/>
    <lineage>
        <taxon>Bacteria</taxon>
        <taxon>Pseudomonadati</taxon>
        <taxon>Bacteroidota</taxon>
        <taxon>Cytophagia</taxon>
        <taxon>Cytophagales</taxon>
        <taxon>Flectobacillaceae</taxon>
        <taxon>Aquirufa</taxon>
    </lineage>
</organism>
<proteinExistence type="inferred from homology"/>
<protein>
    <recommendedName>
        <fullName evidence="2">Protein SirB1 N-terminal domain-containing protein</fullName>
    </recommendedName>
</protein>
<dbReference type="Proteomes" id="UP000289455">
    <property type="component" value="Unassembled WGS sequence"/>
</dbReference>
<comment type="caution">
    <text evidence="3">The sequence shown here is derived from an EMBL/GenBank/DDBJ whole genome shotgun (WGS) entry which is preliminary data.</text>
</comment>
<dbReference type="Pfam" id="PF13369">
    <property type="entry name" value="Transglut_core2"/>
    <property type="match status" value="1"/>
</dbReference>
<keyword evidence="4" id="KW-1185">Reference proteome</keyword>
<dbReference type="PANTHER" id="PTHR31350:SF21">
    <property type="entry name" value="F-BOX ONLY PROTEIN 21"/>
    <property type="match status" value="1"/>
</dbReference>
<feature type="domain" description="Protein SirB1 N-terminal" evidence="2">
    <location>
        <begin position="102"/>
        <end position="251"/>
    </location>
</feature>
<reference evidence="3 4" key="1">
    <citation type="submission" date="2019-01" db="EMBL/GenBank/DDBJ databases">
        <title>Cytophagaceae bacterium strain CAR-16.</title>
        <authorList>
            <person name="Chen W.-M."/>
        </authorList>
    </citation>
    <scope>NUCLEOTIDE SEQUENCE [LARGE SCALE GENOMIC DNA]</scope>
    <source>
        <strain evidence="3 4">CAR-16</strain>
    </source>
</reference>